<name>A0AAE0TTG5_9PEZI</name>
<gene>
    <name evidence="1" type="ORF">LTR78_008279</name>
</gene>
<organism evidence="1 2">
    <name type="scientific">Recurvomyces mirabilis</name>
    <dbReference type="NCBI Taxonomy" id="574656"/>
    <lineage>
        <taxon>Eukaryota</taxon>
        <taxon>Fungi</taxon>
        <taxon>Dikarya</taxon>
        <taxon>Ascomycota</taxon>
        <taxon>Pezizomycotina</taxon>
        <taxon>Dothideomycetes</taxon>
        <taxon>Dothideomycetidae</taxon>
        <taxon>Mycosphaerellales</taxon>
        <taxon>Teratosphaeriaceae</taxon>
        <taxon>Recurvomyces</taxon>
    </lineage>
</organism>
<accession>A0AAE0TTG5</accession>
<sequence length="157" mass="17602">MPLDEESLGYEIIAWRIISSTKVSDRVERIVASLSQDAQVDEKAKLLYLTAHAKATTKLITVVEIAKRQLVLVGARCYQYTALSSQIVEIPRQKQTVDRTIKGDAHEVTSDPEDAAFEVMGQPGGDTKQRNVPIMKIYLSQKPVKELRAEYGEQRVT</sequence>
<keyword evidence="2" id="KW-1185">Reference proteome</keyword>
<evidence type="ECO:0008006" key="3">
    <source>
        <dbReference type="Google" id="ProtNLM"/>
    </source>
</evidence>
<reference evidence="1" key="1">
    <citation type="submission" date="2023-07" db="EMBL/GenBank/DDBJ databases">
        <title>Black Yeasts Isolated from many extreme environments.</title>
        <authorList>
            <person name="Coleine C."/>
            <person name="Stajich J.E."/>
            <person name="Selbmann L."/>
        </authorList>
    </citation>
    <scope>NUCLEOTIDE SEQUENCE</scope>
    <source>
        <strain evidence="1">CCFEE 5485</strain>
    </source>
</reference>
<evidence type="ECO:0000313" key="1">
    <source>
        <dbReference type="EMBL" id="KAK3671913.1"/>
    </source>
</evidence>
<dbReference type="EMBL" id="JAUTXT010000038">
    <property type="protein sequence ID" value="KAK3671913.1"/>
    <property type="molecule type" value="Genomic_DNA"/>
</dbReference>
<dbReference type="Proteomes" id="UP001274830">
    <property type="component" value="Unassembled WGS sequence"/>
</dbReference>
<protein>
    <recommendedName>
        <fullName evidence="3">DNA/RNA-binding protein Alba-like domain-containing protein</fullName>
    </recommendedName>
</protein>
<comment type="caution">
    <text evidence="1">The sequence shown here is derived from an EMBL/GenBank/DDBJ whole genome shotgun (WGS) entry which is preliminary data.</text>
</comment>
<proteinExistence type="predicted"/>
<evidence type="ECO:0000313" key="2">
    <source>
        <dbReference type="Proteomes" id="UP001274830"/>
    </source>
</evidence>
<dbReference type="AlphaFoldDB" id="A0AAE0TTG5"/>